<reference evidence="1 2" key="1">
    <citation type="journal article" date="2021" name="Commun. Biol.">
        <title>The genome of Shorea leprosula (Dipterocarpaceae) highlights the ecological relevance of drought in aseasonal tropical rainforests.</title>
        <authorList>
            <person name="Ng K.K.S."/>
            <person name="Kobayashi M.J."/>
            <person name="Fawcett J.A."/>
            <person name="Hatakeyama M."/>
            <person name="Paape T."/>
            <person name="Ng C.H."/>
            <person name="Ang C.C."/>
            <person name="Tnah L.H."/>
            <person name="Lee C.T."/>
            <person name="Nishiyama T."/>
            <person name="Sese J."/>
            <person name="O'Brien M.J."/>
            <person name="Copetti D."/>
            <person name="Mohd Noor M.I."/>
            <person name="Ong R.C."/>
            <person name="Putra M."/>
            <person name="Sireger I.Z."/>
            <person name="Indrioko S."/>
            <person name="Kosugi Y."/>
            <person name="Izuno A."/>
            <person name="Isagi Y."/>
            <person name="Lee S.L."/>
            <person name="Shimizu K.K."/>
        </authorList>
    </citation>
    <scope>NUCLEOTIDE SEQUENCE [LARGE SCALE GENOMIC DNA]</scope>
    <source>
        <strain evidence="1">214</strain>
    </source>
</reference>
<dbReference type="EMBL" id="BPVZ01000029">
    <property type="protein sequence ID" value="GKV08929.1"/>
    <property type="molecule type" value="Genomic_DNA"/>
</dbReference>
<name>A0AAV5J2Y8_9ROSI</name>
<keyword evidence="2" id="KW-1185">Reference proteome</keyword>
<proteinExistence type="predicted"/>
<dbReference type="AlphaFoldDB" id="A0AAV5J2Y8"/>
<organism evidence="1 2">
    <name type="scientific">Rubroshorea leprosula</name>
    <dbReference type="NCBI Taxonomy" id="152421"/>
    <lineage>
        <taxon>Eukaryota</taxon>
        <taxon>Viridiplantae</taxon>
        <taxon>Streptophyta</taxon>
        <taxon>Embryophyta</taxon>
        <taxon>Tracheophyta</taxon>
        <taxon>Spermatophyta</taxon>
        <taxon>Magnoliopsida</taxon>
        <taxon>eudicotyledons</taxon>
        <taxon>Gunneridae</taxon>
        <taxon>Pentapetalae</taxon>
        <taxon>rosids</taxon>
        <taxon>malvids</taxon>
        <taxon>Malvales</taxon>
        <taxon>Dipterocarpaceae</taxon>
        <taxon>Rubroshorea</taxon>
    </lineage>
</organism>
<dbReference type="Proteomes" id="UP001054252">
    <property type="component" value="Unassembled WGS sequence"/>
</dbReference>
<gene>
    <name evidence="1" type="ORF">SLEP1_g20499</name>
</gene>
<evidence type="ECO:0000313" key="2">
    <source>
        <dbReference type="Proteomes" id="UP001054252"/>
    </source>
</evidence>
<accession>A0AAV5J2Y8</accession>
<sequence>MLWTLQTPYKAFAQAADAVTINYVSRLIDFTGPVDDWGPYFKFFKMKELQLSDPILFPSSVLFISRLSVIPRSPNRSSPLKQKAQSEFGRSFVFGLNVVLKIFEPSLVATANFLERTVAWRPDKSGSECPN</sequence>
<protein>
    <submittedName>
        <fullName evidence="1">Uncharacterized protein</fullName>
    </submittedName>
</protein>
<evidence type="ECO:0000313" key="1">
    <source>
        <dbReference type="EMBL" id="GKV08929.1"/>
    </source>
</evidence>
<comment type="caution">
    <text evidence="1">The sequence shown here is derived from an EMBL/GenBank/DDBJ whole genome shotgun (WGS) entry which is preliminary data.</text>
</comment>